<proteinExistence type="predicted"/>
<comment type="caution">
    <text evidence="1">The sequence shown here is derived from an EMBL/GenBank/DDBJ whole genome shotgun (WGS) entry which is preliminary data.</text>
</comment>
<organism evidence="1 2">
    <name type="scientific">Senna tora</name>
    <dbReference type="NCBI Taxonomy" id="362788"/>
    <lineage>
        <taxon>Eukaryota</taxon>
        <taxon>Viridiplantae</taxon>
        <taxon>Streptophyta</taxon>
        <taxon>Embryophyta</taxon>
        <taxon>Tracheophyta</taxon>
        <taxon>Spermatophyta</taxon>
        <taxon>Magnoliopsida</taxon>
        <taxon>eudicotyledons</taxon>
        <taxon>Gunneridae</taxon>
        <taxon>Pentapetalae</taxon>
        <taxon>rosids</taxon>
        <taxon>fabids</taxon>
        <taxon>Fabales</taxon>
        <taxon>Fabaceae</taxon>
        <taxon>Caesalpinioideae</taxon>
        <taxon>Cassia clade</taxon>
        <taxon>Senna</taxon>
    </lineage>
</organism>
<name>A0A834XF51_9FABA</name>
<dbReference type="AlphaFoldDB" id="A0A834XF51"/>
<evidence type="ECO:0000313" key="1">
    <source>
        <dbReference type="EMBL" id="KAF7844118.1"/>
    </source>
</evidence>
<protein>
    <submittedName>
        <fullName evidence="1">Uncharacterized protein</fullName>
    </submittedName>
</protein>
<dbReference type="OrthoDB" id="1430219at2759"/>
<dbReference type="Proteomes" id="UP000634136">
    <property type="component" value="Unassembled WGS sequence"/>
</dbReference>
<evidence type="ECO:0000313" key="2">
    <source>
        <dbReference type="Proteomes" id="UP000634136"/>
    </source>
</evidence>
<sequence length="71" mass="8168">MKQFVARQKDLSYHSRLKLFPAEIQSLDTAKTFKVNGHHLKPFYEGLQGANLEEIELEKTNDVALKPPDNE</sequence>
<dbReference type="EMBL" id="JAAIUW010000001">
    <property type="protein sequence ID" value="KAF7844118.1"/>
    <property type="molecule type" value="Genomic_DNA"/>
</dbReference>
<reference evidence="1" key="1">
    <citation type="submission" date="2020-09" db="EMBL/GenBank/DDBJ databases">
        <title>Genome-Enabled Discovery of Anthraquinone Biosynthesis in Senna tora.</title>
        <authorList>
            <person name="Kang S.-H."/>
            <person name="Pandey R.P."/>
            <person name="Lee C.-M."/>
            <person name="Sim J.-S."/>
            <person name="Jeong J.-T."/>
            <person name="Choi B.-S."/>
            <person name="Jung M."/>
            <person name="Ginzburg D."/>
            <person name="Zhao K."/>
            <person name="Won S.Y."/>
            <person name="Oh T.-J."/>
            <person name="Yu Y."/>
            <person name="Kim N.-H."/>
            <person name="Lee O.R."/>
            <person name="Lee T.-H."/>
            <person name="Bashyal P."/>
            <person name="Kim T.-S."/>
            <person name="Lee W.-H."/>
            <person name="Kawkins C."/>
            <person name="Kim C.-K."/>
            <person name="Kim J.S."/>
            <person name="Ahn B.O."/>
            <person name="Rhee S.Y."/>
            <person name="Sohng J.K."/>
        </authorList>
    </citation>
    <scope>NUCLEOTIDE SEQUENCE</scope>
    <source>
        <tissue evidence="1">Leaf</tissue>
    </source>
</reference>
<keyword evidence="2" id="KW-1185">Reference proteome</keyword>
<gene>
    <name evidence="1" type="ORF">G2W53_001023</name>
</gene>
<accession>A0A834XF51</accession>